<gene>
    <name evidence="5" type="ORF">P7K49_033574</name>
</gene>
<evidence type="ECO:0000313" key="6">
    <source>
        <dbReference type="Proteomes" id="UP001266305"/>
    </source>
</evidence>
<keyword evidence="2" id="KW-0436">Ligase</keyword>
<dbReference type="SUPFAM" id="SSF56801">
    <property type="entry name" value="Acetyl-CoA synthetase-like"/>
    <property type="match status" value="1"/>
</dbReference>
<feature type="signal peptide" evidence="4">
    <location>
        <begin position="1"/>
        <end position="16"/>
    </location>
</feature>
<sequence length="237" mass="26245">MHIGLIISYLVSAFSGSPPRDENAKTPWGAWQGEPMSRRLRRHLGLSVEAEQTSVCTREWSAQGSLDGAVSGSLLWPGLPTACWAHRPLLQPPQVVQYIGEICRYLLKQPVRESERRHRVRLAVGNGLRPAIWEEFTQRFGVRQIGEFYGATECNCSIANMDGKVCAWRAPGRSRSSGKATASSSWGPWDPQNSLDWRKALPRARTGWGVRRIPGTPGASPEGQCRARRDNAPACTV</sequence>
<protein>
    <recommendedName>
        <fullName evidence="7">AMP-dependent synthetase/ligase domain-containing protein</fullName>
    </recommendedName>
</protein>
<dbReference type="Gene3D" id="3.40.50.12780">
    <property type="entry name" value="N-terminal domain of ligase-like"/>
    <property type="match status" value="1"/>
</dbReference>
<feature type="chain" id="PRO_5046892642" description="AMP-dependent synthetase/ligase domain-containing protein" evidence="4">
    <location>
        <begin position="17"/>
        <end position="237"/>
    </location>
</feature>
<feature type="compositionally biased region" description="Low complexity" evidence="3">
    <location>
        <begin position="174"/>
        <end position="185"/>
    </location>
</feature>
<dbReference type="Proteomes" id="UP001266305">
    <property type="component" value="Unassembled WGS sequence"/>
</dbReference>
<evidence type="ECO:0008006" key="7">
    <source>
        <dbReference type="Google" id="ProtNLM"/>
    </source>
</evidence>
<name>A0ABQ9TU16_SAGOE</name>
<feature type="region of interest" description="Disordered" evidence="3">
    <location>
        <begin position="174"/>
        <end position="194"/>
    </location>
</feature>
<reference evidence="5 6" key="1">
    <citation type="submission" date="2023-05" db="EMBL/GenBank/DDBJ databases">
        <title>B98-5 Cell Line De Novo Hybrid Assembly: An Optical Mapping Approach.</title>
        <authorList>
            <person name="Kananen K."/>
            <person name="Auerbach J.A."/>
            <person name="Kautto E."/>
            <person name="Blachly J.S."/>
        </authorList>
    </citation>
    <scope>NUCLEOTIDE SEQUENCE [LARGE SCALE GENOMIC DNA]</scope>
    <source>
        <strain evidence="5">B95-8</strain>
        <tissue evidence="5">Cell line</tissue>
    </source>
</reference>
<evidence type="ECO:0000313" key="5">
    <source>
        <dbReference type="EMBL" id="KAK2087667.1"/>
    </source>
</evidence>
<accession>A0ABQ9TU16</accession>
<organism evidence="5 6">
    <name type="scientific">Saguinus oedipus</name>
    <name type="common">Cotton-top tamarin</name>
    <name type="synonym">Oedipomidas oedipus</name>
    <dbReference type="NCBI Taxonomy" id="9490"/>
    <lineage>
        <taxon>Eukaryota</taxon>
        <taxon>Metazoa</taxon>
        <taxon>Chordata</taxon>
        <taxon>Craniata</taxon>
        <taxon>Vertebrata</taxon>
        <taxon>Euteleostomi</taxon>
        <taxon>Mammalia</taxon>
        <taxon>Eutheria</taxon>
        <taxon>Euarchontoglires</taxon>
        <taxon>Primates</taxon>
        <taxon>Haplorrhini</taxon>
        <taxon>Platyrrhini</taxon>
        <taxon>Cebidae</taxon>
        <taxon>Callitrichinae</taxon>
        <taxon>Saguinus</taxon>
    </lineage>
</organism>
<dbReference type="EMBL" id="JASSZA010000019">
    <property type="protein sequence ID" value="KAK2087667.1"/>
    <property type="molecule type" value="Genomic_DNA"/>
</dbReference>
<proteinExistence type="inferred from homology"/>
<evidence type="ECO:0000256" key="3">
    <source>
        <dbReference type="SAM" id="MobiDB-lite"/>
    </source>
</evidence>
<keyword evidence="6" id="KW-1185">Reference proteome</keyword>
<evidence type="ECO:0000256" key="2">
    <source>
        <dbReference type="ARBA" id="ARBA00022598"/>
    </source>
</evidence>
<dbReference type="InterPro" id="IPR042099">
    <property type="entry name" value="ANL_N_sf"/>
</dbReference>
<evidence type="ECO:0000256" key="1">
    <source>
        <dbReference type="ARBA" id="ARBA00006432"/>
    </source>
</evidence>
<dbReference type="PANTHER" id="PTHR43107">
    <property type="entry name" value="LONG-CHAIN FATTY ACID TRANSPORT PROTEIN"/>
    <property type="match status" value="1"/>
</dbReference>
<comment type="caution">
    <text evidence="5">The sequence shown here is derived from an EMBL/GenBank/DDBJ whole genome shotgun (WGS) entry which is preliminary data.</text>
</comment>
<comment type="similarity">
    <text evidence="1">Belongs to the ATP-dependent AMP-binding enzyme family.</text>
</comment>
<keyword evidence="4" id="KW-0732">Signal</keyword>
<dbReference type="PANTHER" id="PTHR43107:SF7">
    <property type="entry name" value="LONG-CHAIN FATTY ACID TRANSPORT PROTEIN 1"/>
    <property type="match status" value="1"/>
</dbReference>
<feature type="region of interest" description="Disordered" evidence="3">
    <location>
        <begin position="208"/>
        <end position="237"/>
    </location>
</feature>
<evidence type="ECO:0000256" key="4">
    <source>
        <dbReference type="SAM" id="SignalP"/>
    </source>
</evidence>